<evidence type="ECO:0000256" key="1">
    <source>
        <dbReference type="SAM" id="MobiDB-lite"/>
    </source>
</evidence>
<name>A0A834SNL4_9FABA</name>
<gene>
    <name evidence="2" type="ORF">G2W53_038632</name>
</gene>
<feature type="region of interest" description="Disordered" evidence="1">
    <location>
        <begin position="41"/>
        <end position="75"/>
    </location>
</feature>
<evidence type="ECO:0000313" key="3">
    <source>
        <dbReference type="Proteomes" id="UP000634136"/>
    </source>
</evidence>
<dbReference type="InterPro" id="IPR049306">
    <property type="entry name" value="GLV1-2"/>
</dbReference>
<dbReference type="AlphaFoldDB" id="A0A834SNL4"/>
<dbReference type="OrthoDB" id="1903945at2759"/>
<sequence length="118" mass="13264">MQDEKSTLMERRSSEAEEAVLCKNEQCTGKIKNRKLVVATTSISSTSHKLSKGNDHEAHSSGNGNTRKVKLEGEEKGIKVQTLATSEHRELHHEQYPDLVDIAEMDYSPARRKPPIHN</sequence>
<accession>A0A834SNL4</accession>
<keyword evidence="3" id="KW-1185">Reference proteome</keyword>
<dbReference type="PANTHER" id="PTHR33743:SF19">
    <property type="entry name" value="PROTEIN GOLVEN 6"/>
    <property type="match status" value="1"/>
</dbReference>
<dbReference type="PANTHER" id="PTHR33743">
    <property type="entry name" value="PROTEIN GOLVEN 6-RELATED"/>
    <property type="match status" value="1"/>
</dbReference>
<comment type="caution">
    <text evidence="2">The sequence shown here is derived from an EMBL/GenBank/DDBJ whole genome shotgun (WGS) entry which is preliminary data.</text>
</comment>
<dbReference type="Proteomes" id="UP000634136">
    <property type="component" value="Unassembled WGS sequence"/>
</dbReference>
<dbReference type="Pfam" id="PF21529">
    <property type="entry name" value="GLV1-2"/>
    <property type="match status" value="1"/>
</dbReference>
<dbReference type="EMBL" id="JAAIUW010000012">
    <property type="protein sequence ID" value="KAF7806471.1"/>
    <property type="molecule type" value="Genomic_DNA"/>
</dbReference>
<proteinExistence type="predicted"/>
<evidence type="ECO:0000313" key="2">
    <source>
        <dbReference type="EMBL" id="KAF7806471.1"/>
    </source>
</evidence>
<protein>
    <submittedName>
        <fullName evidence="2">Uncharacterized protein</fullName>
    </submittedName>
</protein>
<organism evidence="2 3">
    <name type="scientific">Senna tora</name>
    <dbReference type="NCBI Taxonomy" id="362788"/>
    <lineage>
        <taxon>Eukaryota</taxon>
        <taxon>Viridiplantae</taxon>
        <taxon>Streptophyta</taxon>
        <taxon>Embryophyta</taxon>
        <taxon>Tracheophyta</taxon>
        <taxon>Spermatophyta</taxon>
        <taxon>Magnoliopsida</taxon>
        <taxon>eudicotyledons</taxon>
        <taxon>Gunneridae</taxon>
        <taxon>Pentapetalae</taxon>
        <taxon>rosids</taxon>
        <taxon>fabids</taxon>
        <taxon>Fabales</taxon>
        <taxon>Fabaceae</taxon>
        <taxon>Caesalpinioideae</taxon>
        <taxon>Cassia clade</taxon>
        <taxon>Senna</taxon>
    </lineage>
</organism>
<reference evidence="2" key="1">
    <citation type="submission" date="2020-09" db="EMBL/GenBank/DDBJ databases">
        <title>Genome-Enabled Discovery of Anthraquinone Biosynthesis in Senna tora.</title>
        <authorList>
            <person name="Kang S.-H."/>
            <person name="Pandey R.P."/>
            <person name="Lee C.-M."/>
            <person name="Sim J.-S."/>
            <person name="Jeong J.-T."/>
            <person name="Choi B.-S."/>
            <person name="Jung M."/>
            <person name="Ginzburg D."/>
            <person name="Zhao K."/>
            <person name="Won S.Y."/>
            <person name="Oh T.-J."/>
            <person name="Yu Y."/>
            <person name="Kim N.-H."/>
            <person name="Lee O.R."/>
            <person name="Lee T.-H."/>
            <person name="Bashyal P."/>
            <person name="Kim T.-S."/>
            <person name="Lee W.-H."/>
            <person name="Kawkins C."/>
            <person name="Kim C.-K."/>
            <person name="Kim J.S."/>
            <person name="Ahn B.O."/>
            <person name="Rhee S.Y."/>
            <person name="Sohng J.K."/>
        </authorList>
    </citation>
    <scope>NUCLEOTIDE SEQUENCE</scope>
    <source>
        <tissue evidence="2">Leaf</tissue>
    </source>
</reference>